<dbReference type="Gene3D" id="3.40.50.150">
    <property type="entry name" value="Vaccinia Virus protein VP39"/>
    <property type="match status" value="1"/>
</dbReference>
<reference evidence="9 10" key="1">
    <citation type="submission" date="2016-10" db="EMBL/GenBank/DDBJ databases">
        <authorList>
            <person name="Varghese N."/>
            <person name="Submissions S."/>
        </authorList>
    </citation>
    <scope>NUCLEOTIDE SEQUENCE [LARGE SCALE GENOMIC DNA]</scope>
    <source>
        <strain evidence="9 10">DSM 26672</strain>
    </source>
</reference>
<proteinExistence type="inferred from homology"/>
<protein>
    <recommendedName>
        <fullName evidence="2">site-specific DNA-methyltransferase (adenine-specific)</fullName>
        <ecNumber evidence="2">2.1.1.72</ecNumber>
    </recommendedName>
</protein>
<feature type="domain" description="DNA methylase N-4/N-6" evidence="8">
    <location>
        <begin position="34"/>
        <end position="335"/>
    </location>
</feature>
<keyword evidence="4" id="KW-0808">Transferase</keyword>
<evidence type="ECO:0000313" key="10">
    <source>
        <dbReference type="Proteomes" id="UP000199468"/>
    </source>
</evidence>
<dbReference type="Proteomes" id="UP000199468">
    <property type="component" value="Unassembled WGS sequence"/>
</dbReference>
<comment type="catalytic activity">
    <reaction evidence="6">
        <text>a 2'-deoxyadenosine in DNA + S-adenosyl-L-methionine = an N(6)-methyl-2'-deoxyadenosine in DNA + S-adenosyl-L-homocysteine + H(+)</text>
        <dbReference type="Rhea" id="RHEA:15197"/>
        <dbReference type="Rhea" id="RHEA-COMP:12418"/>
        <dbReference type="Rhea" id="RHEA-COMP:12419"/>
        <dbReference type="ChEBI" id="CHEBI:15378"/>
        <dbReference type="ChEBI" id="CHEBI:57856"/>
        <dbReference type="ChEBI" id="CHEBI:59789"/>
        <dbReference type="ChEBI" id="CHEBI:90615"/>
        <dbReference type="ChEBI" id="CHEBI:90616"/>
        <dbReference type="EC" id="2.1.1.72"/>
    </reaction>
</comment>
<organism evidence="9 10">
    <name type="scientific">Bosea robiniae</name>
    <dbReference type="NCBI Taxonomy" id="1036780"/>
    <lineage>
        <taxon>Bacteria</taxon>
        <taxon>Pseudomonadati</taxon>
        <taxon>Pseudomonadota</taxon>
        <taxon>Alphaproteobacteria</taxon>
        <taxon>Hyphomicrobiales</taxon>
        <taxon>Boseaceae</taxon>
        <taxon>Bosea</taxon>
    </lineage>
</organism>
<keyword evidence="10" id="KW-1185">Reference proteome</keyword>
<evidence type="ECO:0000259" key="8">
    <source>
        <dbReference type="Pfam" id="PF01555"/>
    </source>
</evidence>
<dbReference type="InterPro" id="IPR002295">
    <property type="entry name" value="N4/N6-MTase_EcoPI_Mod-like"/>
</dbReference>
<evidence type="ECO:0000256" key="1">
    <source>
        <dbReference type="ARBA" id="ARBA00006594"/>
    </source>
</evidence>
<name>A0ABY0P519_9HYPH</name>
<evidence type="ECO:0000256" key="6">
    <source>
        <dbReference type="ARBA" id="ARBA00047942"/>
    </source>
</evidence>
<evidence type="ECO:0000256" key="3">
    <source>
        <dbReference type="ARBA" id="ARBA00022603"/>
    </source>
</evidence>
<dbReference type="InterPro" id="IPR002052">
    <property type="entry name" value="DNA_methylase_N6_adenine_CS"/>
</dbReference>
<keyword evidence="3" id="KW-0489">Methyltransferase</keyword>
<evidence type="ECO:0000313" key="9">
    <source>
        <dbReference type="EMBL" id="SDH20106.1"/>
    </source>
</evidence>
<dbReference type="PRINTS" id="PR00506">
    <property type="entry name" value="D21N6MTFRASE"/>
</dbReference>
<dbReference type="EC" id="2.1.1.72" evidence="2"/>
<dbReference type="RefSeq" id="WP_091860156.1">
    <property type="nucleotide sequence ID" value="NZ_FNBZ01000007.1"/>
</dbReference>
<gene>
    <name evidence="9" type="ORF">SAMN05421844_107143</name>
</gene>
<evidence type="ECO:0000256" key="2">
    <source>
        <dbReference type="ARBA" id="ARBA00011900"/>
    </source>
</evidence>
<sequence>MSDKPIYADLVPGRVVLRQGDCLAGLRRLPDACIDSIVTDPPYGLSENPPPIADVLRAWLAGDDYAHRGGGFKKNSWDALVPGPPIWKEALRVLKPGGHLVAFSAARTAYALTTAIAIAGFEIRNTLAWIHADGGGAYNHAIDQRFEKLLTTGRSSRAPGVKPEGKVWMKDTGGKVAVTQPEALAWRGWGTGLKPAQEPILLARKPMIGSYVPNLRAYRTGALNIDGCRVDDGTIARHPANVVHDGSAEALYGFSGDKAGFFFCPKPRGDDRAGSGHDTIKPVDLMRWLCRLVTPPGGVVLDPFAGSGTTGVALAEEGFYGMLIERETRYCEDIVKRFAKPPPSIAQAIEAKPRKARKARPPAVTGTEHLQGDLFSA</sequence>
<evidence type="ECO:0000256" key="4">
    <source>
        <dbReference type="ARBA" id="ARBA00022679"/>
    </source>
</evidence>
<comment type="similarity">
    <text evidence="1">Belongs to the N(4)/N(6)-methyltransferase family.</text>
</comment>
<accession>A0ABY0P519</accession>
<feature type="region of interest" description="Disordered" evidence="7">
    <location>
        <begin position="352"/>
        <end position="377"/>
    </location>
</feature>
<dbReference type="EMBL" id="FNBZ01000007">
    <property type="protein sequence ID" value="SDH20106.1"/>
    <property type="molecule type" value="Genomic_DNA"/>
</dbReference>
<evidence type="ECO:0000256" key="7">
    <source>
        <dbReference type="SAM" id="MobiDB-lite"/>
    </source>
</evidence>
<dbReference type="Pfam" id="PF01555">
    <property type="entry name" value="N6_N4_Mtase"/>
    <property type="match status" value="1"/>
</dbReference>
<dbReference type="PROSITE" id="PS00092">
    <property type="entry name" value="N6_MTASE"/>
    <property type="match status" value="1"/>
</dbReference>
<dbReference type="InterPro" id="IPR002941">
    <property type="entry name" value="DNA_methylase_N4/N6"/>
</dbReference>
<evidence type="ECO:0000256" key="5">
    <source>
        <dbReference type="ARBA" id="ARBA00022691"/>
    </source>
</evidence>
<dbReference type="SUPFAM" id="SSF53335">
    <property type="entry name" value="S-adenosyl-L-methionine-dependent methyltransferases"/>
    <property type="match status" value="1"/>
</dbReference>
<keyword evidence="5" id="KW-0949">S-adenosyl-L-methionine</keyword>
<comment type="caution">
    <text evidence="9">The sequence shown here is derived from an EMBL/GenBank/DDBJ whole genome shotgun (WGS) entry which is preliminary data.</text>
</comment>
<dbReference type="InterPro" id="IPR029063">
    <property type="entry name" value="SAM-dependent_MTases_sf"/>
</dbReference>